<evidence type="ECO:0000313" key="12">
    <source>
        <dbReference type="Proteomes" id="UP000006882"/>
    </source>
</evidence>
<organism evidence="11 12">
    <name type="scientific">Prunus persica</name>
    <name type="common">Peach</name>
    <name type="synonym">Amygdalus persica</name>
    <dbReference type="NCBI Taxonomy" id="3760"/>
    <lineage>
        <taxon>Eukaryota</taxon>
        <taxon>Viridiplantae</taxon>
        <taxon>Streptophyta</taxon>
        <taxon>Embryophyta</taxon>
        <taxon>Tracheophyta</taxon>
        <taxon>Spermatophyta</taxon>
        <taxon>Magnoliopsida</taxon>
        <taxon>eudicotyledons</taxon>
        <taxon>Gunneridae</taxon>
        <taxon>Pentapetalae</taxon>
        <taxon>rosids</taxon>
        <taxon>fabids</taxon>
        <taxon>Rosales</taxon>
        <taxon>Rosaceae</taxon>
        <taxon>Amygdaloideae</taxon>
        <taxon>Amygdaleae</taxon>
        <taxon>Prunus</taxon>
    </lineage>
</organism>
<proteinExistence type="inferred from homology"/>
<evidence type="ECO:0000256" key="7">
    <source>
        <dbReference type="RuleBase" id="RU000383"/>
    </source>
</evidence>
<name>A0A251PF58_PRUPE</name>
<feature type="domain" description="Cyclin-like" evidence="9">
    <location>
        <begin position="103"/>
        <end position="189"/>
    </location>
</feature>
<dbReference type="STRING" id="3760.A0A251PF58"/>
<dbReference type="InterPro" id="IPR004367">
    <property type="entry name" value="Cyclin_C-dom"/>
</dbReference>
<dbReference type="Gramene" id="ONI10197">
    <property type="protein sequence ID" value="ONI10197"/>
    <property type="gene ID" value="PRUPE_4G034400"/>
</dbReference>
<comment type="similarity">
    <text evidence="1">Belongs to the cyclin family. Cyclin D subfamily.</text>
</comment>
<protein>
    <recommendedName>
        <fullName evidence="6">B-like cyclin</fullName>
    </recommendedName>
</protein>
<dbReference type="FunFam" id="1.10.472.10:FF:000040">
    <property type="entry name" value="D6-type cyclin"/>
    <property type="match status" value="1"/>
</dbReference>
<dbReference type="eggNOG" id="KOG0656">
    <property type="taxonomic scope" value="Eukaryota"/>
</dbReference>
<dbReference type="SUPFAM" id="SSF47954">
    <property type="entry name" value="Cyclin-like"/>
    <property type="match status" value="2"/>
</dbReference>
<dbReference type="GO" id="GO:0005737">
    <property type="term" value="C:cytoplasm"/>
    <property type="evidence" value="ECO:0000318"/>
    <property type="project" value="GO_Central"/>
</dbReference>
<keyword evidence="3" id="KW-0132">Cell division</keyword>
<keyword evidence="4 7" id="KW-0195">Cyclin</keyword>
<feature type="signal peptide" evidence="8">
    <location>
        <begin position="1"/>
        <end position="22"/>
    </location>
</feature>
<comment type="subunit">
    <text evidence="2">Interacts with the CDC2 protein kinase to form a serine/threonine kinase holoenzyme complex also known as maturation promoting factor (MPF). The cyclin subunit imparts substrate specificity to the complex.</text>
</comment>
<evidence type="ECO:0000256" key="3">
    <source>
        <dbReference type="ARBA" id="ARBA00022618"/>
    </source>
</evidence>
<evidence type="ECO:0000256" key="5">
    <source>
        <dbReference type="ARBA" id="ARBA00023306"/>
    </source>
</evidence>
<dbReference type="GO" id="GO:0000307">
    <property type="term" value="C:cyclin-dependent protein kinase holoenzyme complex"/>
    <property type="evidence" value="ECO:0000318"/>
    <property type="project" value="GO_Central"/>
</dbReference>
<dbReference type="InterPro" id="IPR039361">
    <property type="entry name" value="Cyclin"/>
</dbReference>
<evidence type="ECO:0000256" key="1">
    <source>
        <dbReference type="ARBA" id="ARBA00009065"/>
    </source>
</evidence>
<dbReference type="GO" id="GO:0016538">
    <property type="term" value="F:cyclin-dependent protein serine/threonine kinase regulator activity"/>
    <property type="evidence" value="ECO:0000318"/>
    <property type="project" value="GO_Central"/>
</dbReference>
<evidence type="ECO:0000256" key="6">
    <source>
        <dbReference type="ARBA" id="ARBA00032263"/>
    </source>
</evidence>
<evidence type="ECO:0000256" key="8">
    <source>
        <dbReference type="SAM" id="SignalP"/>
    </source>
</evidence>
<dbReference type="Proteomes" id="UP000006882">
    <property type="component" value="Chromosome G4"/>
</dbReference>
<sequence>MRSFSFPSLLLLSSNCCSNVLSLTASVSTQTSQTTSLETQNQAKKMDEFGLQEPHSLASFQEHNLDTIPDLFASESDHMPSHNSLSCSKDSDFYYAFRLEAISLFLQAQYSCNLDPFIPYLAINYLDRFLSKRDIPEGKPWVSRLLEVSCLSLAAKMKNTPFSATDFQRGEGFIFDAQTIHKMELLILDTLDWRMRSITPFSFLSFFLSFLDLNDQTLTKALKSRASDVIFNAHNEIKIVEFKPSIIAASAALSACQELLPLQFPSFKASISSFQYVNKESLFKCLTLVQEMMVNEGYESMLETLSCTTRTAMSVVDRQLTKSDQSQNTYTSSTIIAEKRDSKRRRLNGTLCSENRFRLSHHFQKC</sequence>
<dbReference type="GO" id="GO:0051301">
    <property type="term" value="P:cell division"/>
    <property type="evidence" value="ECO:0007669"/>
    <property type="project" value="UniProtKB-KW"/>
</dbReference>
<evidence type="ECO:0000256" key="2">
    <source>
        <dbReference type="ARBA" id="ARBA00011177"/>
    </source>
</evidence>
<reference evidence="11 12" key="1">
    <citation type="journal article" date="2013" name="Nat. Genet.">
        <title>The high-quality draft genome of peach (Prunus persica) identifies unique patterns of genetic diversity, domestication and genome evolution.</title>
        <authorList>
            <consortium name="International Peach Genome Initiative"/>
            <person name="Verde I."/>
            <person name="Abbott A.G."/>
            <person name="Scalabrin S."/>
            <person name="Jung S."/>
            <person name="Shu S."/>
            <person name="Marroni F."/>
            <person name="Zhebentyayeva T."/>
            <person name="Dettori M.T."/>
            <person name="Grimwood J."/>
            <person name="Cattonaro F."/>
            <person name="Zuccolo A."/>
            <person name="Rossini L."/>
            <person name="Jenkins J."/>
            <person name="Vendramin E."/>
            <person name="Meisel L.A."/>
            <person name="Decroocq V."/>
            <person name="Sosinski B."/>
            <person name="Prochnik S."/>
            <person name="Mitros T."/>
            <person name="Policriti A."/>
            <person name="Cipriani G."/>
            <person name="Dondini L."/>
            <person name="Ficklin S."/>
            <person name="Goodstein D.M."/>
            <person name="Xuan P."/>
            <person name="Del Fabbro C."/>
            <person name="Aramini V."/>
            <person name="Copetti D."/>
            <person name="Gonzalez S."/>
            <person name="Horner D.S."/>
            <person name="Falchi R."/>
            <person name="Lucas S."/>
            <person name="Mica E."/>
            <person name="Maldonado J."/>
            <person name="Lazzari B."/>
            <person name="Bielenberg D."/>
            <person name="Pirona R."/>
            <person name="Miculan M."/>
            <person name="Barakat A."/>
            <person name="Testolin R."/>
            <person name="Stella A."/>
            <person name="Tartarini S."/>
            <person name="Tonutti P."/>
            <person name="Arus P."/>
            <person name="Orellana A."/>
            <person name="Wells C."/>
            <person name="Main D."/>
            <person name="Vizzotto G."/>
            <person name="Silva H."/>
            <person name="Salamini F."/>
            <person name="Schmutz J."/>
            <person name="Morgante M."/>
            <person name="Rokhsar D.S."/>
        </authorList>
    </citation>
    <scope>NUCLEOTIDE SEQUENCE [LARGE SCALE GENOMIC DNA]</scope>
    <source>
        <strain evidence="12">cv. Nemared</strain>
    </source>
</reference>
<dbReference type="InterPro" id="IPR036915">
    <property type="entry name" value="Cyclin-like_sf"/>
</dbReference>
<accession>A0A251PF58</accession>
<dbReference type="SMART" id="SM00385">
    <property type="entry name" value="CYCLIN"/>
    <property type="match status" value="1"/>
</dbReference>
<dbReference type="Pfam" id="PF00134">
    <property type="entry name" value="Cyclin_N"/>
    <property type="match status" value="1"/>
</dbReference>
<dbReference type="EMBL" id="CM007654">
    <property type="protein sequence ID" value="ONI10197.1"/>
    <property type="molecule type" value="Genomic_DNA"/>
</dbReference>
<dbReference type="PANTHER" id="PTHR10177">
    <property type="entry name" value="CYCLINS"/>
    <property type="match status" value="1"/>
</dbReference>
<dbReference type="Gene3D" id="1.10.472.10">
    <property type="entry name" value="Cyclin-like"/>
    <property type="match status" value="2"/>
</dbReference>
<dbReference type="AlphaFoldDB" id="A0A251PF58"/>
<evidence type="ECO:0000259" key="9">
    <source>
        <dbReference type="SMART" id="SM00385"/>
    </source>
</evidence>
<evidence type="ECO:0000256" key="4">
    <source>
        <dbReference type="ARBA" id="ARBA00023127"/>
    </source>
</evidence>
<keyword evidence="5" id="KW-0131">Cell cycle</keyword>
<dbReference type="InterPro" id="IPR006671">
    <property type="entry name" value="Cyclin_N"/>
</dbReference>
<feature type="chain" id="PRO_5011970490" description="B-like cyclin" evidence="8">
    <location>
        <begin position="23"/>
        <end position="366"/>
    </location>
</feature>
<keyword evidence="12" id="KW-1185">Reference proteome</keyword>
<evidence type="ECO:0000259" key="10">
    <source>
        <dbReference type="SMART" id="SM01332"/>
    </source>
</evidence>
<dbReference type="GO" id="GO:0000082">
    <property type="term" value="P:G1/S transition of mitotic cell cycle"/>
    <property type="evidence" value="ECO:0000318"/>
    <property type="project" value="GO_Central"/>
</dbReference>
<dbReference type="FunFam" id="1.10.472.10:FF:000060">
    <property type="entry name" value="D6-type cyclin"/>
    <property type="match status" value="1"/>
</dbReference>
<dbReference type="OrthoDB" id="306099at2759"/>
<dbReference type="SMART" id="SM01332">
    <property type="entry name" value="Cyclin_C"/>
    <property type="match status" value="1"/>
</dbReference>
<dbReference type="Pfam" id="PF02984">
    <property type="entry name" value="Cyclin_C"/>
    <property type="match status" value="1"/>
</dbReference>
<dbReference type="InterPro" id="IPR013763">
    <property type="entry name" value="Cyclin-like_dom"/>
</dbReference>
<keyword evidence="8" id="KW-0732">Signal</keyword>
<evidence type="ECO:0000313" key="11">
    <source>
        <dbReference type="EMBL" id="ONI10197.1"/>
    </source>
</evidence>
<feature type="domain" description="Cyclin C-terminal" evidence="10">
    <location>
        <begin position="198"/>
        <end position="317"/>
    </location>
</feature>
<dbReference type="SMR" id="A0A251PF58"/>
<dbReference type="GO" id="GO:0005634">
    <property type="term" value="C:nucleus"/>
    <property type="evidence" value="ECO:0000318"/>
    <property type="project" value="GO_Central"/>
</dbReference>
<gene>
    <name evidence="11" type="ORF">PRUPE_4G034400</name>
</gene>